<protein>
    <submittedName>
        <fullName evidence="2">Uncharacterized protein</fullName>
    </submittedName>
</protein>
<feature type="signal peptide" evidence="1">
    <location>
        <begin position="1"/>
        <end position="20"/>
    </location>
</feature>
<evidence type="ECO:0000313" key="3">
    <source>
        <dbReference type="Proteomes" id="UP001589647"/>
    </source>
</evidence>
<dbReference type="Proteomes" id="UP001589647">
    <property type="component" value="Unassembled WGS sequence"/>
</dbReference>
<dbReference type="RefSeq" id="WP_189649905.1">
    <property type="nucleotide sequence ID" value="NZ_BMRC01000011.1"/>
</dbReference>
<evidence type="ECO:0000256" key="1">
    <source>
        <dbReference type="SAM" id="SignalP"/>
    </source>
</evidence>
<accession>A0ABV5IAE2</accession>
<proteinExistence type="predicted"/>
<keyword evidence="3" id="KW-1185">Reference proteome</keyword>
<gene>
    <name evidence="2" type="ORF">ACFFV7_09840</name>
</gene>
<keyword evidence="1" id="KW-0732">Signal</keyword>
<dbReference type="EMBL" id="JBHMEI010000005">
    <property type="protein sequence ID" value="MFB9201492.1"/>
    <property type="molecule type" value="Genomic_DNA"/>
</dbReference>
<sequence length="179" mass="19321">MLMTLTLSAALVLTGTPAQATKSVSFQGFTIQIPAAWKVKKDPVGGLEVVTGACSKRATECPGFSIGGARDIAYASEGGPYKVGAPYHPSSGVMECVPDKRYWEGVQPVKPARTSTVAVGAGRTARFTEWRLTCQTKTSKPTSVAYTQRIWYLRKEKVLVVDQWKTPGLGNILAKAVWK</sequence>
<feature type="chain" id="PRO_5047105489" evidence="1">
    <location>
        <begin position="21"/>
        <end position="179"/>
    </location>
</feature>
<evidence type="ECO:0000313" key="2">
    <source>
        <dbReference type="EMBL" id="MFB9201492.1"/>
    </source>
</evidence>
<comment type="caution">
    <text evidence="2">The sequence shown here is derived from an EMBL/GenBank/DDBJ whole genome shotgun (WGS) entry which is preliminary data.</text>
</comment>
<reference evidence="2 3" key="1">
    <citation type="submission" date="2024-09" db="EMBL/GenBank/DDBJ databases">
        <authorList>
            <person name="Sun Q."/>
            <person name="Mori K."/>
        </authorList>
    </citation>
    <scope>NUCLEOTIDE SEQUENCE [LARGE SCALE GENOMIC DNA]</scope>
    <source>
        <strain evidence="2 3">CCM 3426</strain>
    </source>
</reference>
<name>A0ABV5IAE2_9ACTN</name>
<organism evidence="2 3">
    <name type="scientific">Nonomuraea spiralis</name>
    <dbReference type="NCBI Taxonomy" id="46182"/>
    <lineage>
        <taxon>Bacteria</taxon>
        <taxon>Bacillati</taxon>
        <taxon>Actinomycetota</taxon>
        <taxon>Actinomycetes</taxon>
        <taxon>Streptosporangiales</taxon>
        <taxon>Streptosporangiaceae</taxon>
        <taxon>Nonomuraea</taxon>
    </lineage>
</organism>